<reference evidence="2" key="1">
    <citation type="submission" date="2020-06" db="EMBL/GenBank/DDBJ databases">
        <authorList>
            <person name="Dong N."/>
        </authorList>
    </citation>
    <scope>NUCLEOTIDE SEQUENCE</scope>
    <source>
        <strain evidence="2">DF46-2-2</strain>
    </source>
</reference>
<dbReference type="PANTHER" id="PTHR12526">
    <property type="entry name" value="GLYCOSYLTRANSFERASE"/>
    <property type="match status" value="1"/>
</dbReference>
<proteinExistence type="predicted"/>
<protein>
    <submittedName>
        <fullName evidence="2">Glycosyltransferase family 4 protein</fullName>
    </submittedName>
</protein>
<reference evidence="2" key="2">
    <citation type="journal article" date="2022" name="Sci. Total Environ.">
        <title>Prevalence, transmission, and molecular epidemiology of tet(X)-positive bacteria among humans, animals, and environmental niches in China: An epidemiological, and genomic-based study.</title>
        <authorList>
            <person name="Dong N."/>
            <person name="Zeng Y."/>
            <person name="Cai C."/>
            <person name="Sun C."/>
            <person name="Lu J."/>
            <person name="Liu C."/>
            <person name="Zhou H."/>
            <person name="Sun Q."/>
            <person name="Shu L."/>
            <person name="Wang H."/>
            <person name="Wang Y."/>
            <person name="Wang S."/>
            <person name="Wu C."/>
            <person name="Chan E.W."/>
            <person name="Chen G."/>
            <person name="Shen Z."/>
            <person name="Chen S."/>
            <person name="Zhang R."/>
        </authorList>
    </citation>
    <scope>NUCLEOTIDE SEQUENCE</scope>
    <source>
        <strain evidence="2">DF46-2-2</strain>
    </source>
</reference>
<name>A0AAW7DPY8_9GAMM</name>
<dbReference type="InterPro" id="IPR001296">
    <property type="entry name" value="Glyco_trans_1"/>
</dbReference>
<gene>
    <name evidence="2" type="ORF">HX099_00215</name>
</gene>
<dbReference type="GO" id="GO:0016757">
    <property type="term" value="F:glycosyltransferase activity"/>
    <property type="evidence" value="ECO:0007669"/>
    <property type="project" value="InterPro"/>
</dbReference>
<dbReference type="SUPFAM" id="SSF53756">
    <property type="entry name" value="UDP-Glycosyltransferase/glycogen phosphorylase"/>
    <property type="match status" value="1"/>
</dbReference>
<dbReference type="GO" id="GO:1901135">
    <property type="term" value="P:carbohydrate derivative metabolic process"/>
    <property type="evidence" value="ECO:0007669"/>
    <property type="project" value="UniProtKB-ARBA"/>
</dbReference>
<evidence type="ECO:0000313" key="3">
    <source>
        <dbReference type="Proteomes" id="UP001173465"/>
    </source>
</evidence>
<evidence type="ECO:0000313" key="2">
    <source>
        <dbReference type="EMBL" id="MDM1695098.1"/>
    </source>
</evidence>
<evidence type="ECO:0000259" key="1">
    <source>
        <dbReference type="Pfam" id="PF00534"/>
    </source>
</evidence>
<sequence>MSKIVFVHDAPFFTFEGKVYSSGGFPYGAWNRYLNTFDSVTVLARHGGELDALNSKFVLSSGDKVFFKLINKKNKKYFYDVLNASDGVIVRLPSRLGILAAACALKLNKPIAAEVVGCAFQGYWYHGSLKGKIYAFYSYFKTKAVISKIRFVLYVTEDYLQNKYISPENAFSISASNVDLVVDKMDMVPRKLQRSKEEFVLGVIANYSANYKGIDTAIYALSVLLQRGFKVKLQVVGSGNPKNYIKLADRLNVLNYVEFLGGMLPGKAINTWLKSVCVYLQPSLTEGLPRSLIEAMNVGCPAVATKVGGIPELLPLEMLIDKKDHKGLAKKIESILLDSEKYEQLSRDNILRAKLYSKEVLTVKRNIFFKAFLKQAINNAKE</sequence>
<feature type="domain" description="Glycosyl transferase family 1" evidence="1">
    <location>
        <begin position="190"/>
        <end position="347"/>
    </location>
</feature>
<comment type="caution">
    <text evidence="2">The sequence shown here is derived from an EMBL/GenBank/DDBJ whole genome shotgun (WGS) entry which is preliminary data.</text>
</comment>
<organism evidence="2 3">
    <name type="scientific">Thiopseudomonas alkaliphila</name>
    <dbReference type="NCBI Taxonomy" id="1697053"/>
    <lineage>
        <taxon>Bacteria</taxon>
        <taxon>Pseudomonadati</taxon>
        <taxon>Pseudomonadota</taxon>
        <taxon>Gammaproteobacteria</taxon>
        <taxon>Pseudomonadales</taxon>
        <taxon>Pseudomonadaceae</taxon>
        <taxon>Thiopseudomonas</taxon>
    </lineage>
</organism>
<dbReference type="EMBL" id="JACANB010000001">
    <property type="protein sequence ID" value="MDM1695098.1"/>
    <property type="molecule type" value="Genomic_DNA"/>
</dbReference>
<dbReference type="AlphaFoldDB" id="A0AAW7DPY8"/>
<dbReference type="PANTHER" id="PTHR12526:SF630">
    <property type="entry name" value="GLYCOSYLTRANSFERASE"/>
    <property type="match status" value="1"/>
</dbReference>
<dbReference type="Gene3D" id="3.40.50.2000">
    <property type="entry name" value="Glycogen Phosphorylase B"/>
    <property type="match status" value="2"/>
</dbReference>
<dbReference type="RefSeq" id="WP_286592789.1">
    <property type="nucleotide sequence ID" value="NZ_JACANB010000001.1"/>
</dbReference>
<accession>A0AAW7DPY8</accession>
<dbReference type="Pfam" id="PF00534">
    <property type="entry name" value="Glycos_transf_1"/>
    <property type="match status" value="1"/>
</dbReference>
<dbReference type="CDD" id="cd03801">
    <property type="entry name" value="GT4_PimA-like"/>
    <property type="match status" value="1"/>
</dbReference>
<dbReference type="Proteomes" id="UP001173465">
    <property type="component" value="Unassembled WGS sequence"/>
</dbReference>